<dbReference type="OrthoDB" id="4846939at2"/>
<keyword evidence="3" id="KW-1185">Reference proteome</keyword>
<feature type="region of interest" description="Disordered" evidence="1">
    <location>
        <begin position="1"/>
        <end position="40"/>
    </location>
</feature>
<dbReference type="EMBL" id="VCQV01000054">
    <property type="protein sequence ID" value="TWP32920.1"/>
    <property type="molecule type" value="Genomic_DNA"/>
</dbReference>
<accession>A0A563DRQ5</accession>
<dbReference type="RefSeq" id="WP_146320917.1">
    <property type="nucleotide sequence ID" value="NZ_VCQV01000054.1"/>
</dbReference>
<dbReference type="Proteomes" id="UP000320244">
    <property type="component" value="Unassembled WGS sequence"/>
</dbReference>
<gene>
    <name evidence="2" type="ORF">FGL98_23035</name>
</gene>
<dbReference type="AlphaFoldDB" id="A0A563DRQ5"/>
<protein>
    <submittedName>
        <fullName evidence="2">Uncharacterized protein</fullName>
    </submittedName>
</protein>
<proteinExistence type="predicted"/>
<comment type="caution">
    <text evidence="2">The sequence shown here is derived from an EMBL/GenBank/DDBJ whole genome shotgun (WGS) entry which is preliminary data.</text>
</comment>
<feature type="compositionally biased region" description="Low complexity" evidence="1">
    <location>
        <begin position="24"/>
        <end position="35"/>
    </location>
</feature>
<sequence>MTFLSNRPRSGDDVTWTETLGLGTDPAAAPTATAPGKDVSHWSELSPAPWFSMAMCDPDPVSRAIGPRALAPAVASPGFGQHLPSGAIACSAVGYGQVP</sequence>
<reference evidence="2 3" key="2">
    <citation type="submission" date="2019-08" db="EMBL/GenBank/DDBJ databases">
        <title>Jejuicoccus antrihumi gen. nov., sp. nov., a new member of the family Dermacoccaceae isolated from a cave.</title>
        <authorList>
            <person name="Schumann P."/>
            <person name="Kim I.S."/>
        </authorList>
    </citation>
    <scope>NUCLEOTIDE SEQUENCE [LARGE SCALE GENOMIC DNA]</scope>
    <source>
        <strain evidence="2 3">C5-26</strain>
    </source>
</reference>
<name>A0A563DRQ5_9MICO</name>
<evidence type="ECO:0000313" key="3">
    <source>
        <dbReference type="Proteomes" id="UP000320244"/>
    </source>
</evidence>
<evidence type="ECO:0000313" key="2">
    <source>
        <dbReference type="EMBL" id="TWP32920.1"/>
    </source>
</evidence>
<organism evidence="2 3">
    <name type="scientific">Leekyejoonella antrihumi</name>
    <dbReference type="NCBI Taxonomy" id="1660198"/>
    <lineage>
        <taxon>Bacteria</taxon>
        <taxon>Bacillati</taxon>
        <taxon>Actinomycetota</taxon>
        <taxon>Actinomycetes</taxon>
        <taxon>Micrococcales</taxon>
        <taxon>Dermacoccaceae</taxon>
        <taxon>Leekyejoonella</taxon>
    </lineage>
</organism>
<evidence type="ECO:0000256" key="1">
    <source>
        <dbReference type="SAM" id="MobiDB-lite"/>
    </source>
</evidence>
<reference evidence="2 3" key="1">
    <citation type="submission" date="2019-05" db="EMBL/GenBank/DDBJ databases">
        <authorList>
            <person name="Lee S.D."/>
        </authorList>
    </citation>
    <scope>NUCLEOTIDE SEQUENCE [LARGE SCALE GENOMIC DNA]</scope>
    <source>
        <strain evidence="2 3">C5-26</strain>
    </source>
</reference>